<dbReference type="SUPFAM" id="SSF52266">
    <property type="entry name" value="SGNH hydrolase"/>
    <property type="match status" value="1"/>
</dbReference>
<evidence type="ECO:0000313" key="2">
    <source>
        <dbReference type="EMBL" id="MBC5737048.1"/>
    </source>
</evidence>
<dbReference type="EMBL" id="JACOPQ010000005">
    <property type="protein sequence ID" value="MBC5737048.1"/>
    <property type="molecule type" value="Genomic_DNA"/>
</dbReference>
<name>A0A8J6JJ51_9FIRM</name>
<keyword evidence="3" id="KW-1185">Reference proteome</keyword>
<evidence type="ECO:0000313" key="3">
    <source>
        <dbReference type="Proteomes" id="UP000607645"/>
    </source>
</evidence>
<organism evidence="2 3">
    <name type="scientific">Lawsonibacter faecis</name>
    <dbReference type="NCBI Taxonomy" id="2763052"/>
    <lineage>
        <taxon>Bacteria</taxon>
        <taxon>Bacillati</taxon>
        <taxon>Bacillota</taxon>
        <taxon>Clostridia</taxon>
        <taxon>Eubacteriales</taxon>
        <taxon>Oscillospiraceae</taxon>
        <taxon>Lawsonibacter</taxon>
    </lineage>
</organism>
<gene>
    <name evidence="2" type="ORF">H8S62_08485</name>
</gene>
<reference evidence="2" key="1">
    <citation type="submission" date="2020-08" db="EMBL/GenBank/DDBJ databases">
        <title>Genome public.</title>
        <authorList>
            <person name="Liu C."/>
            <person name="Sun Q."/>
        </authorList>
    </citation>
    <scope>NUCLEOTIDE SEQUENCE</scope>
    <source>
        <strain evidence="2">NSJ-52</strain>
    </source>
</reference>
<dbReference type="Pfam" id="PF13472">
    <property type="entry name" value="Lipase_GDSL_2"/>
    <property type="match status" value="1"/>
</dbReference>
<dbReference type="Gene3D" id="3.40.50.1110">
    <property type="entry name" value="SGNH hydrolase"/>
    <property type="match status" value="1"/>
</dbReference>
<accession>A0A8J6JJ51</accession>
<sequence>MRQTASRARARAARLLQALSALVFMALLALTAIVFARPGAAAPACASAPPGPPAGPAAWVPEVVPPPGGDPEDYDPGYDYGAPVPLCSGVEEGWFSDAAFLGDSLTEGLLLYTDLRARGADCLAYRALNVLTVSTKKVLSRDGEKLTPVEALEGRSYGKVYLSLGVNELGWYDDDKYFDHYAALIDTVRSLQPEADIYLQTLLPVTTEKSESGGYVTNDGIVRFNGLIARLAAEKRVYLLDPYSVFAGEDGALDELWSTDGIHLTKSRYALWLEYLTTHAAA</sequence>
<proteinExistence type="predicted"/>
<protein>
    <recommendedName>
        <fullName evidence="1">SGNH hydrolase-type esterase domain-containing protein</fullName>
    </recommendedName>
</protein>
<dbReference type="InterPro" id="IPR013830">
    <property type="entry name" value="SGNH_hydro"/>
</dbReference>
<comment type="caution">
    <text evidence="2">The sequence shown here is derived from an EMBL/GenBank/DDBJ whole genome shotgun (WGS) entry which is preliminary data.</text>
</comment>
<evidence type="ECO:0000259" key="1">
    <source>
        <dbReference type="Pfam" id="PF13472"/>
    </source>
</evidence>
<dbReference type="AlphaFoldDB" id="A0A8J6JJ51"/>
<dbReference type="InterPro" id="IPR036514">
    <property type="entry name" value="SGNH_hydro_sf"/>
</dbReference>
<feature type="domain" description="SGNH hydrolase-type esterase" evidence="1">
    <location>
        <begin position="100"/>
        <end position="269"/>
    </location>
</feature>
<dbReference type="Proteomes" id="UP000607645">
    <property type="component" value="Unassembled WGS sequence"/>
</dbReference>
<dbReference type="RefSeq" id="WP_186919015.1">
    <property type="nucleotide sequence ID" value="NZ_JACOPQ010000005.1"/>
</dbReference>